<evidence type="ECO:0000313" key="2">
    <source>
        <dbReference type="Proteomes" id="UP000010411"/>
    </source>
</evidence>
<dbReference type="Proteomes" id="UP000010411">
    <property type="component" value="Unassembled WGS sequence"/>
</dbReference>
<proteinExistence type="predicted"/>
<gene>
    <name evidence="1" type="ORF">STRIP9103_06125</name>
</gene>
<evidence type="ECO:0000313" key="1">
    <source>
        <dbReference type="EMBL" id="EKX63849.1"/>
    </source>
</evidence>
<dbReference type="EMBL" id="AEJC01000406">
    <property type="protein sequence ID" value="EKX63849.1"/>
    <property type="molecule type" value="Genomic_DNA"/>
</dbReference>
<comment type="caution">
    <text evidence="1">The sequence shown here is derived from an EMBL/GenBank/DDBJ whole genome shotgun (WGS) entry which is preliminary data.</text>
</comment>
<dbReference type="AlphaFoldDB" id="L1KTJ2"/>
<sequence>MRLWAVWQCWAVGEFGAVRGIPLSRKGWTVWEVRAVVRGVDGSERNRWVGGSVG</sequence>
<organism evidence="1 2">
    <name type="scientific">Streptomyces ipomoeae 91-03</name>
    <dbReference type="NCBI Taxonomy" id="698759"/>
    <lineage>
        <taxon>Bacteria</taxon>
        <taxon>Bacillati</taxon>
        <taxon>Actinomycetota</taxon>
        <taxon>Actinomycetes</taxon>
        <taxon>Kitasatosporales</taxon>
        <taxon>Streptomycetaceae</taxon>
        <taxon>Streptomyces</taxon>
    </lineage>
</organism>
<accession>L1KTJ2</accession>
<name>L1KTJ2_9ACTN</name>
<protein>
    <submittedName>
        <fullName evidence="1">Uncharacterized protein</fullName>
    </submittedName>
</protein>
<reference evidence="1 2" key="1">
    <citation type="submission" date="2012-11" db="EMBL/GenBank/DDBJ databases">
        <authorList>
            <person name="Huguet-Tapia J.C."/>
            <person name="Durkin A.S."/>
            <person name="Pettis G.S."/>
            <person name="Badger J.H."/>
        </authorList>
    </citation>
    <scope>NUCLEOTIDE SEQUENCE [LARGE SCALE GENOMIC DNA]</scope>
    <source>
        <strain evidence="1 2">91-03</strain>
    </source>
</reference>
<keyword evidence="2" id="KW-1185">Reference proteome</keyword>